<accession>A0A6M3KIP6</accession>
<protein>
    <submittedName>
        <fullName evidence="2">Uncharacterized protein</fullName>
    </submittedName>
</protein>
<dbReference type="AlphaFoldDB" id="A0A6M3KIP6"/>
<gene>
    <name evidence="2" type="ORF">MM415A00476_0015</name>
    <name evidence="1" type="ORF">MM415B00342_0024</name>
</gene>
<reference evidence="2" key="1">
    <citation type="submission" date="2020-03" db="EMBL/GenBank/DDBJ databases">
        <title>The deep terrestrial virosphere.</title>
        <authorList>
            <person name="Holmfeldt K."/>
            <person name="Nilsson E."/>
            <person name="Simone D."/>
            <person name="Lopez-Fernandez M."/>
            <person name="Wu X."/>
            <person name="de Brujin I."/>
            <person name="Lundin D."/>
            <person name="Andersson A."/>
            <person name="Bertilsson S."/>
            <person name="Dopson M."/>
        </authorList>
    </citation>
    <scope>NUCLEOTIDE SEQUENCE</scope>
    <source>
        <strain evidence="2">MM415A00476</strain>
        <strain evidence="1">MM415B00342</strain>
    </source>
</reference>
<proteinExistence type="predicted"/>
<dbReference type="EMBL" id="MT142473">
    <property type="protein sequence ID" value="QJA81883.1"/>
    <property type="molecule type" value="Genomic_DNA"/>
</dbReference>
<dbReference type="EMBL" id="MT141557">
    <property type="protein sequence ID" value="QJA66562.1"/>
    <property type="molecule type" value="Genomic_DNA"/>
</dbReference>
<sequence length="243" mass="26795">MTYTTEAKVEAVTQIDIDATTYPTTAQVAVWITEIEAEIAERALGSHTATDQYVDVPSAEESAQYWGFKWTPATDSLQFTYGGAGVIVPLANIKSPFISVTSLAKNDQALNDTPSWSTLTEGPADGSSFILLKSGLKDLGYALYFYDNNPSAGPKRLKLTYTYGFNISSEILGEYCTLQVAVKVLQAKMGTSSASGLTEFEGQDFGRYLPTQYEKRIKSFQIRIKEIETKYFPRKHSLSSVII</sequence>
<evidence type="ECO:0000313" key="2">
    <source>
        <dbReference type="EMBL" id="QJA81883.1"/>
    </source>
</evidence>
<name>A0A6M3KIP6_9ZZZZ</name>
<organism evidence="2">
    <name type="scientific">viral metagenome</name>
    <dbReference type="NCBI Taxonomy" id="1070528"/>
    <lineage>
        <taxon>unclassified sequences</taxon>
        <taxon>metagenomes</taxon>
        <taxon>organismal metagenomes</taxon>
    </lineage>
</organism>
<evidence type="ECO:0000313" key="1">
    <source>
        <dbReference type="EMBL" id="QJA66562.1"/>
    </source>
</evidence>